<comment type="cofactor">
    <cofactor evidence="3">
        <name>Ni(2+)</name>
        <dbReference type="ChEBI" id="CHEBI:49786"/>
    </cofactor>
</comment>
<dbReference type="SUPFAM" id="SSF111321">
    <property type="entry name" value="AF1104-like"/>
    <property type="match status" value="1"/>
</dbReference>
<dbReference type="NCBIfam" id="TIGR00555">
    <property type="entry name" value="panK_eukar"/>
    <property type="match status" value="1"/>
</dbReference>
<keyword evidence="14 20" id="KW-0067">ATP-binding</keyword>
<comment type="cofactor">
    <cofactor evidence="2">
        <name>Mn(2+)</name>
        <dbReference type="ChEBI" id="CHEBI:29035"/>
    </cofactor>
</comment>
<accession>A0A0K9P1G7</accession>
<keyword evidence="16" id="KW-0464">Manganese</keyword>
<dbReference type="InterPro" id="IPR002791">
    <property type="entry name" value="ARMT1-like_metal-bd"/>
</dbReference>
<dbReference type="PIRSF" id="PIRSF036939">
    <property type="entry name" value="PanK_long"/>
    <property type="match status" value="1"/>
</dbReference>
<keyword evidence="12 20" id="KW-0418">Kinase</keyword>
<dbReference type="Pfam" id="PF03630">
    <property type="entry name" value="Fumble"/>
    <property type="match status" value="1"/>
</dbReference>
<organism evidence="23 24">
    <name type="scientific">Zostera marina</name>
    <name type="common">Eelgrass</name>
    <dbReference type="NCBI Taxonomy" id="29655"/>
    <lineage>
        <taxon>Eukaryota</taxon>
        <taxon>Viridiplantae</taxon>
        <taxon>Streptophyta</taxon>
        <taxon>Embryophyta</taxon>
        <taxon>Tracheophyta</taxon>
        <taxon>Spermatophyta</taxon>
        <taxon>Magnoliopsida</taxon>
        <taxon>Liliopsida</taxon>
        <taxon>Zosteraceae</taxon>
        <taxon>Zostera</taxon>
    </lineage>
</organism>
<dbReference type="CDD" id="cd24123">
    <property type="entry name" value="ASKHA_NBD_PanK-II_Pank4"/>
    <property type="match status" value="1"/>
</dbReference>
<dbReference type="InterPro" id="IPR036075">
    <property type="entry name" value="ARMT-1-like_metal-bd_sf"/>
</dbReference>
<dbReference type="PANTHER" id="PTHR12280:SF20">
    <property type="entry name" value="4'-PHOSPHOPANTETHEINE PHOSPHATASE"/>
    <property type="match status" value="1"/>
</dbReference>
<evidence type="ECO:0000256" key="12">
    <source>
        <dbReference type="ARBA" id="ARBA00022777"/>
    </source>
</evidence>
<dbReference type="InterPro" id="IPR035073">
    <property type="entry name" value="At2g17340_3_helix_bundle"/>
</dbReference>
<dbReference type="FunFam" id="3.30.420.40:FF:000442">
    <property type="entry name" value="Pantothenate kinase 1"/>
    <property type="match status" value="1"/>
</dbReference>
<dbReference type="Gene3D" id="3.40.50.10880">
    <property type="entry name" value="Uncharacterised protein PF01937, DUF89, domain 3"/>
    <property type="match status" value="1"/>
</dbReference>
<evidence type="ECO:0000256" key="9">
    <source>
        <dbReference type="ARBA" id="ARBA00022679"/>
    </source>
</evidence>
<dbReference type="FunFam" id="1.20.1700.10:FF:000002">
    <property type="entry name" value="Pantothenate kinase 2"/>
    <property type="match status" value="1"/>
</dbReference>
<dbReference type="GO" id="GO:0015937">
    <property type="term" value="P:coenzyme A biosynthetic process"/>
    <property type="evidence" value="ECO:0000318"/>
    <property type="project" value="GO_Central"/>
</dbReference>
<evidence type="ECO:0000256" key="8">
    <source>
        <dbReference type="ARBA" id="ARBA00022596"/>
    </source>
</evidence>
<evidence type="ECO:0000256" key="14">
    <source>
        <dbReference type="ARBA" id="ARBA00022840"/>
    </source>
</evidence>
<comment type="similarity">
    <text evidence="6">In the N-terminal section; belongs to the type II pantothenate kinase family.</text>
</comment>
<evidence type="ECO:0000313" key="23">
    <source>
        <dbReference type="EMBL" id="KMZ62823.1"/>
    </source>
</evidence>
<evidence type="ECO:0000259" key="22">
    <source>
        <dbReference type="Pfam" id="PF01937"/>
    </source>
</evidence>
<dbReference type="FunFam" id="3.30.420.510:FF:000003">
    <property type="entry name" value="Pantothenate kinase 2"/>
    <property type="match status" value="1"/>
</dbReference>
<evidence type="ECO:0000256" key="18">
    <source>
        <dbReference type="ARBA" id="ARBA00029319"/>
    </source>
</evidence>
<proteinExistence type="inferred from homology"/>
<dbReference type="Proteomes" id="UP000036987">
    <property type="component" value="Unassembled WGS sequence"/>
</dbReference>
<evidence type="ECO:0000313" key="24">
    <source>
        <dbReference type="Proteomes" id="UP000036987"/>
    </source>
</evidence>
<dbReference type="OrthoDB" id="498611at2759"/>
<dbReference type="Pfam" id="PF01937">
    <property type="entry name" value="ARMT1-like_dom"/>
    <property type="match status" value="1"/>
</dbReference>
<gene>
    <name evidence="23" type="ORF">ZOSMA_43G00030</name>
</gene>
<feature type="domain" description="Damage-control phosphatase ARMT1-like metal-binding" evidence="22">
    <location>
        <begin position="586"/>
        <end position="880"/>
    </location>
</feature>
<evidence type="ECO:0000256" key="19">
    <source>
        <dbReference type="ARBA" id="ARBA00060870"/>
    </source>
</evidence>
<evidence type="ECO:0000256" key="2">
    <source>
        <dbReference type="ARBA" id="ARBA00001936"/>
    </source>
</evidence>
<feature type="compositionally biased region" description="Basic and acidic residues" evidence="21">
    <location>
        <begin position="15"/>
        <end position="43"/>
    </location>
</feature>
<dbReference type="InterPro" id="IPR004567">
    <property type="entry name" value="Type_II_PanK"/>
</dbReference>
<dbReference type="Gene3D" id="3.30.420.510">
    <property type="match status" value="1"/>
</dbReference>
<comment type="catalytic activity">
    <reaction evidence="17">
        <text>(R)-4'-phosphopantetheine + H2O = (R)-pantetheine + phosphate</text>
        <dbReference type="Rhea" id="RHEA:68328"/>
        <dbReference type="ChEBI" id="CHEBI:15377"/>
        <dbReference type="ChEBI" id="CHEBI:16753"/>
        <dbReference type="ChEBI" id="CHEBI:43474"/>
        <dbReference type="ChEBI" id="CHEBI:61723"/>
    </reaction>
    <physiologicalReaction direction="left-to-right" evidence="17">
        <dbReference type="Rhea" id="RHEA:68329"/>
    </physiologicalReaction>
</comment>
<evidence type="ECO:0000256" key="11">
    <source>
        <dbReference type="ARBA" id="ARBA00022741"/>
    </source>
</evidence>
<evidence type="ECO:0000256" key="13">
    <source>
        <dbReference type="ARBA" id="ARBA00022801"/>
    </source>
</evidence>
<evidence type="ECO:0000256" key="5">
    <source>
        <dbReference type="ARBA" id="ARBA00005225"/>
    </source>
</evidence>
<evidence type="ECO:0000256" key="4">
    <source>
        <dbReference type="ARBA" id="ARBA00004496"/>
    </source>
</evidence>
<keyword evidence="11 20" id="KW-0547">Nucleotide-binding</keyword>
<comment type="catalytic activity">
    <reaction evidence="18">
        <text>(R)-4'-phosphopantetheine sulfonate + H2O = (R)-pantetheine sulfonate + phosphate</text>
        <dbReference type="Rhea" id="RHEA:68336"/>
        <dbReference type="ChEBI" id="CHEBI:15377"/>
        <dbReference type="ChEBI" id="CHEBI:43474"/>
        <dbReference type="ChEBI" id="CHEBI:177300"/>
        <dbReference type="ChEBI" id="CHEBI:177301"/>
    </reaction>
    <physiologicalReaction direction="left-to-right" evidence="18">
        <dbReference type="Rhea" id="RHEA:68337"/>
    </physiologicalReaction>
</comment>
<feature type="region of interest" description="Disordered" evidence="21">
    <location>
        <begin position="1"/>
        <end position="46"/>
    </location>
</feature>
<dbReference type="EC" id="2.7.1.33" evidence="20"/>
<keyword evidence="13" id="KW-0378">Hydrolase</keyword>
<evidence type="ECO:0000256" key="21">
    <source>
        <dbReference type="SAM" id="MobiDB-lite"/>
    </source>
</evidence>
<keyword evidence="24" id="KW-1185">Reference proteome</keyword>
<keyword evidence="15 20" id="KW-0173">Coenzyme A biosynthesis</keyword>
<keyword evidence="7" id="KW-0963">Cytoplasm</keyword>
<dbReference type="Gene3D" id="1.20.1700.10">
    <property type="entry name" value="AF1104-like"/>
    <property type="match status" value="1"/>
</dbReference>
<comment type="catalytic activity">
    <reaction evidence="1 20">
        <text>(R)-pantothenate + ATP = (R)-4'-phosphopantothenate + ADP + H(+)</text>
        <dbReference type="Rhea" id="RHEA:16373"/>
        <dbReference type="ChEBI" id="CHEBI:10986"/>
        <dbReference type="ChEBI" id="CHEBI:15378"/>
        <dbReference type="ChEBI" id="CHEBI:29032"/>
        <dbReference type="ChEBI" id="CHEBI:30616"/>
        <dbReference type="ChEBI" id="CHEBI:456216"/>
        <dbReference type="EC" id="2.7.1.33"/>
    </reaction>
</comment>
<comment type="function">
    <text evidence="20">Catalyzes the phosphorylation of pantothenate the first step in CoA biosynthesis. May play a role in the physiological regulation of the intracellular CoA concentration.</text>
</comment>
<comment type="subcellular location">
    <subcellularLocation>
        <location evidence="4">Cytoplasm</location>
    </subcellularLocation>
</comment>
<dbReference type="SUPFAM" id="SSF53067">
    <property type="entry name" value="Actin-like ATPase domain"/>
    <property type="match status" value="2"/>
</dbReference>
<dbReference type="InterPro" id="IPR043129">
    <property type="entry name" value="ATPase_NBD"/>
</dbReference>
<evidence type="ECO:0000256" key="16">
    <source>
        <dbReference type="ARBA" id="ARBA00023211"/>
    </source>
</evidence>
<evidence type="ECO:0000256" key="6">
    <source>
        <dbReference type="ARBA" id="ARBA00005538"/>
    </source>
</evidence>
<sequence>MGENPTKGQHTEAFNNKKDTRNMEGEEKEERGERETSPTDMMHRSNSRPLLDVSRAAIQANSEDRNPTILLPNQSDDICHLALDIGGSLIKLVYFSRHEEDHSSDDKRKNSLKERFGISNGHRRKYPVLGGRLHFVKFETEKLNDCLDFISSNHLHRSGLDSDQCFSNNTIIKATGGGAYKFADLFKERLGVNLDKEDEMDCLVSGANFLLKAIRDEAFTHMEGQKEFVQIDKNDLFPYLLVNIGSGVSMIKVDGDGKFERVSGTNVGGGTYWGLGRLLTQCKSFDELLELSQRGDNGNVDMLVGDIYGGTNYSKIGLSASAIASSFGKTISDTKELSDYRPYDISLSLLRMISYNIGQISYLIALREGLKRIFFGGFFIRGHAYTMDTISFAIDFWSKGQAKAMFLRHEGFLGALGAFMSYEKHGLDDLMAHQLVERFSLDAPYMIGQNSNPSLSNLNEKISWIEKFMQKSTEITAPVPMVISGTTGVGGFECPSSRGDTLRSDSSAALNIGVLHLDPTLEVFPLLADPKNYDPNTIDLSDHDELKYWLTILSQHLPDLVDKAVASEGGTDDAKRRGDAFACAFSSHLARLMKEPAAYGKFSLANLLELREECLREFNFKDAYISIKQRENEASIAVLPDLLLELDSMNEEKRLHSLIEGVLAANIFDWGSRACVNLYHKGTIIEIYDMSRKKMQRPWRVDDYDLFKGRMLGGRSNQPYKRALLFVDNSGADVVLGMLPLARELLQRGTEVVLVGNSLPALNDVTSYELPEIVAEAAKHCDIIRKSAEAGGLLVDAMVIQDASKEICNSVPLMVVENGCGSPCIDFRQVSSELAAVAKDADLVILEGMGRSLHTNFNARFKCDVLKLAMVKNQRLAEKLVQGNIYDCVCRFEPASGEVLA</sequence>
<evidence type="ECO:0000256" key="1">
    <source>
        <dbReference type="ARBA" id="ARBA00001206"/>
    </source>
</evidence>
<comment type="similarity">
    <text evidence="19 20">Belongs to the type II pantothenate kinase family.</text>
</comment>
<evidence type="ECO:0000256" key="17">
    <source>
        <dbReference type="ARBA" id="ARBA00029312"/>
    </source>
</evidence>
<dbReference type="UniPathway" id="UPA00241">
    <property type="reaction ID" value="UER00352"/>
</dbReference>
<dbReference type="GO" id="GO:0016787">
    <property type="term" value="F:hydrolase activity"/>
    <property type="evidence" value="ECO:0007669"/>
    <property type="project" value="UniProtKB-KW"/>
</dbReference>
<dbReference type="GO" id="GO:0005634">
    <property type="term" value="C:nucleus"/>
    <property type="evidence" value="ECO:0000318"/>
    <property type="project" value="GO_Central"/>
</dbReference>
<dbReference type="PANTHER" id="PTHR12280">
    <property type="entry name" value="PANTOTHENATE KINASE"/>
    <property type="match status" value="1"/>
</dbReference>
<dbReference type="EMBL" id="LFYR01001305">
    <property type="protein sequence ID" value="KMZ62823.1"/>
    <property type="molecule type" value="Genomic_DNA"/>
</dbReference>
<protein>
    <recommendedName>
        <fullName evidence="20">Pantothenate kinase 2</fullName>
        <ecNumber evidence="20">2.7.1.33</ecNumber>
    </recommendedName>
</protein>
<comment type="caution">
    <text evidence="23">The sequence shown here is derived from an EMBL/GenBank/DDBJ whole genome shotgun (WGS) entry which is preliminary data.</text>
</comment>
<dbReference type="OMA" id="LNEYKYW"/>
<dbReference type="GO" id="GO:0046872">
    <property type="term" value="F:metal ion binding"/>
    <property type="evidence" value="ECO:0007669"/>
    <property type="project" value="UniProtKB-KW"/>
</dbReference>
<evidence type="ECO:0000256" key="20">
    <source>
        <dbReference type="PIRNR" id="PIRNR036939"/>
    </source>
</evidence>
<keyword evidence="9 20" id="KW-0808">Transferase</keyword>
<evidence type="ECO:0000256" key="15">
    <source>
        <dbReference type="ARBA" id="ARBA00022993"/>
    </source>
</evidence>
<evidence type="ECO:0000256" key="7">
    <source>
        <dbReference type="ARBA" id="ARBA00022490"/>
    </source>
</evidence>
<dbReference type="Gene3D" id="3.30.420.40">
    <property type="match status" value="1"/>
</dbReference>
<dbReference type="GO" id="GO:0005829">
    <property type="term" value="C:cytosol"/>
    <property type="evidence" value="ECO:0000318"/>
    <property type="project" value="GO_Central"/>
</dbReference>
<evidence type="ECO:0000256" key="10">
    <source>
        <dbReference type="ARBA" id="ARBA00022723"/>
    </source>
</evidence>
<keyword evidence="8" id="KW-0533">Nickel</keyword>
<name>A0A0K9P1G7_ZOSMR</name>
<dbReference type="GO" id="GO:0005524">
    <property type="term" value="F:ATP binding"/>
    <property type="evidence" value="ECO:0007669"/>
    <property type="project" value="UniProtKB-UniRule"/>
</dbReference>
<evidence type="ECO:0000256" key="3">
    <source>
        <dbReference type="ARBA" id="ARBA00001967"/>
    </source>
</evidence>
<keyword evidence="10" id="KW-0479">Metal-binding</keyword>
<dbReference type="AlphaFoldDB" id="A0A0K9P1G7"/>
<dbReference type="FunFam" id="3.30.420.40:FF:000025">
    <property type="entry name" value="pantothenate kinase 2, mitochondrial"/>
    <property type="match status" value="1"/>
</dbReference>
<reference evidence="24" key="1">
    <citation type="journal article" date="2016" name="Nature">
        <title>The genome of the seagrass Zostera marina reveals angiosperm adaptation to the sea.</title>
        <authorList>
            <person name="Olsen J.L."/>
            <person name="Rouze P."/>
            <person name="Verhelst B."/>
            <person name="Lin Y.-C."/>
            <person name="Bayer T."/>
            <person name="Collen J."/>
            <person name="Dattolo E."/>
            <person name="De Paoli E."/>
            <person name="Dittami S."/>
            <person name="Maumus F."/>
            <person name="Michel G."/>
            <person name="Kersting A."/>
            <person name="Lauritano C."/>
            <person name="Lohaus R."/>
            <person name="Toepel M."/>
            <person name="Tonon T."/>
            <person name="Vanneste K."/>
            <person name="Amirebrahimi M."/>
            <person name="Brakel J."/>
            <person name="Bostroem C."/>
            <person name="Chovatia M."/>
            <person name="Grimwood J."/>
            <person name="Jenkins J.W."/>
            <person name="Jueterbock A."/>
            <person name="Mraz A."/>
            <person name="Stam W.T."/>
            <person name="Tice H."/>
            <person name="Bornberg-Bauer E."/>
            <person name="Green P.J."/>
            <person name="Pearson G.A."/>
            <person name="Procaccini G."/>
            <person name="Duarte C.M."/>
            <person name="Schmutz J."/>
            <person name="Reusch T.B.H."/>
            <person name="Van de Peer Y."/>
        </authorList>
    </citation>
    <scope>NUCLEOTIDE SEQUENCE [LARGE SCALE GENOMIC DNA]</scope>
    <source>
        <strain evidence="24">cv. Finnish</strain>
    </source>
</reference>
<dbReference type="STRING" id="29655.A0A0K9P1G7"/>
<comment type="pathway">
    <text evidence="5 20">Cofactor biosynthesis; coenzyme A biosynthesis; CoA from (R)-pantothenate: step 1/5.</text>
</comment>
<dbReference type="InterPro" id="IPR015844">
    <property type="entry name" value="PanK_long"/>
</dbReference>
<feature type="compositionally biased region" description="Polar residues" evidence="21">
    <location>
        <begin position="1"/>
        <end position="14"/>
    </location>
</feature>
<dbReference type="GO" id="GO:0004594">
    <property type="term" value="F:pantothenate kinase activity"/>
    <property type="evidence" value="ECO:0000318"/>
    <property type="project" value="GO_Central"/>
</dbReference>